<evidence type="ECO:0000313" key="1">
    <source>
        <dbReference type="EMBL" id="EEP55492.1"/>
    </source>
</evidence>
<dbReference type="HOGENOM" id="CLU_653292_0_0_9"/>
<protein>
    <submittedName>
        <fullName evidence="1">Uncharacterized protein</fullName>
    </submittedName>
</protein>
<dbReference type="EMBL" id="ACOM01000004">
    <property type="protein sequence ID" value="EEP55492.1"/>
    <property type="molecule type" value="Genomic_DNA"/>
</dbReference>
<accession>C4IEV8</accession>
<evidence type="ECO:0000313" key="2">
    <source>
        <dbReference type="Proteomes" id="UP000003081"/>
    </source>
</evidence>
<comment type="caution">
    <text evidence="1">The sequence shown here is derived from an EMBL/GenBank/DDBJ whole genome shotgun (WGS) entry which is preliminary data.</text>
</comment>
<name>C4IEV8_CLOBU</name>
<keyword evidence="2" id="KW-1185">Reference proteome</keyword>
<reference evidence="1 2" key="1">
    <citation type="submission" date="2009-08" db="EMBL/GenBank/DDBJ databases">
        <authorList>
            <person name="Shrivastava S."/>
            <person name="Brinkac L.B."/>
            <person name="Brown J.L."/>
            <person name="Bruce D.B."/>
            <person name="Detter C."/>
            <person name="Green L.D."/>
            <person name="Munk C.A."/>
            <person name="Rogers Y.C."/>
            <person name="Tapia R."/>
            <person name="Sims D.R."/>
            <person name="Smith L.A."/>
            <person name="Smith T.J."/>
            <person name="Sutton G."/>
            <person name="Brettin T."/>
        </authorList>
    </citation>
    <scope>NUCLEOTIDE SEQUENCE [LARGE SCALE GENOMIC DNA]</scope>
    <source>
        <strain evidence="2">E4 str. BoNT E BL5262</strain>
    </source>
</reference>
<organism evidence="1 2">
    <name type="scientific">Clostridium butyricum E4 str. BoNT E BL5262</name>
    <dbReference type="NCBI Taxonomy" id="632245"/>
    <lineage>
        <taxon>Bacteria</taxon>
        <taxon>Bacillati</taxon>
        <taxon>Bacillota</taxon>
        <taxon>Clostridia</taxon>
        <taxon>Eubacteriales</taxon>
        <taxon>Clostridiaceae</taxon>
        <taxon>Clostridium</taxon>
    </lineage>
</organism>
<dbReference type="Proteomes" id="UP000003081">
    <property type="component" value="Unassembled WGS sequence"/>
</dbReference>
<dbReference type="RefSeq" id="WP_003410874.1">
    <property type="nucleotide sequence ID" value="NZ_ACOM01000004.1"/>
</dbReference>
<sequence>MELLSFISNLSSFATIQSWINDQYKEEKAIKNINKLNNIDLEIRKKILETFNEESEAEYMDNFIAEHAFTIKDKGLSVFFSEKEKKEAIDEICKTNYTISKDKVTKVLNEYFYLLNNYLNNNISFETKFIKKCLDQQTDKIIDVIKSSKPKENIFNDKKYSSIIISKCNAMNTLMINSKFNTDLLLKPFAADYLTANDFESVLLKLDNLLRNFHIKFLNDNAKKSSNESLEALYNFVSVQTLGSMINLTNLYNNKIKYIITCIRHYEYKDKEFYMSLGALGLFNNDMDKSIYVCVMENLIIFFDEAFKELKKSWGNINYKKNEDNTIKEMNRSLYYKVKWYFTKDTKKILKKIYENNKILDTELAEYSGSDVMSIRKLLYSCTQVFLRYNYADDKSTYVFIDHDYKEVIKEYYNDLFEEE</sequence>
<dbReference type="AlphaFoldDB" id="C4IEV8"/>
<proteinExistence type="predicted"/>
<gene>
    <name evidence="1" type="ORF">CLP_3934</name>
</gene>